<accession>A0A9X3C8I9</accession>
<keyword evidence="2" id="KW-1185">Reference proteome</keyword>
<proteinExistence type="predicted"/>
<name>A0A9X3C8I9_9FLAO</name>
<protein>
    <recommendedName>
        <fullName evidence="3">Carboxypeptidase-like regulatory domain-containing protein</fullName>
    </recommendedName>
</protein>
<dbReference type="RefSeq" id="WP_264285860.1">
    <property type="nucleotide sequence ID" value="NZ_JAOZEV010000002.1"/>
</dbReference>
<evidence type="ECO:0000313" key="1">
    <source>
        <dbReference type="EMBL" id="MCV9931543.1"/>
    </source>
</evidence>
<dbReference type="EMBL" id="JAOZEV010000002">
    <property type="protein sequence ID" value="MCV9931543.1"/>
    <property type="molecule type" value="Genomic_DNA"/>
</dbReference>
<dbReference type="Proteomes" id="UP001151133">
    <property type="component" value="Unassembled WGS sequence"/>
</dbReference>
<organism evidence="1 2">
    <name type="scientific">Flavobacterium frigoritolerans</name>
    <dbReference type="NCBI Taxonomy" id="2987686"/>
    <lineage>
        <taxon>Bacteria</taxon>
        <taxon>Pseudomonadati</taxon>
        <taxon>Bacteroidota</taxon>
        <taxon>Flavobacteriia</taxon>
        <taxon>Flavobacteriales</taxon>
        <taxon>Flavobacteriaceae</taxon>
        <taxon>Flavobacterium</taxon>
    </lineage>
</organism>
<reference evidence="1" key="1">
    <citation type="submission" date="2022-10" db="EMBL/GenBank/DDBJ databases">
        <title>Two novel species of Flavobacterium.</title>
        <authorList>
            <person name="Liu Q."/>
            <person name="Xin Y.-H."/>
        </authorList>
    </citation>
    <scope>NUCLEOTIDE SEQUENCE</scope>
    <source>
        <strain evidence="1">LS1R47</strain>
    </source>
</reference>
<sequence>MKVKLLTTISLLTYQIGFSQTEKLLNGKVISQNHTLKDVEVINKTAKTSTKTNASGEFSILVRAKDSLIFFKQDYFFTRLKVSQENIRKNNISVDLVSKPEELNEVVITTMKLPHIGSTVESSNEIALAKNTSSLQKYTGVYNGTITNGMDFIAMGEGLIGLFKGKEDKKSKNKTPELDFKKLVNTTCPSSFFTKDLKLSPEEKELFLEFCDADPRSKALIENKNILSTMDFLYAKNEEFKKVKINEK</sequence>
<comment type="caution">
    <text evidence="1">The sequence shown here is derived from an EMBL/GenBank/DDBJ whole genome shotgun (WGS) entry which is preliminary data.</text>
</comment>
<evidence type="ECO:0000313" key="2">
    <source>
        <dbReference type="Proteomes" id="UP001151133"/>
    </source>
</evidence>
<dbReference type="InterPro" id="IPR008969">
    <property type="entry name" value="CarboxyPept-like_regulatory"/>
</dbReference>
<gene>
    <name evidence="1" type="ORF">OIU80_04560</name>
</gene>
<dbReference type="SUPFAM" id="SSF49464">
    <property type="entry name" value="Carboxypeptidase regulatory domain-like"/>
    <property type="match status" value="1"/>
</dbReference>
<evidence type="ECO:0008006" key="3">
    <source>
        <dbReference type="Google" id="ProtNLM"/>
    </source>
</evidence>
<dbReference type="AlphaFoldDB" id="A0A9X3C8I9"/>